<evidence type="ECO:0000256" key="5">
    <source>
        <dbReference type="HAMAP-Rule" id="MF_00963"/>
    </source>
</evidence>
<feature type="region of interest" description="Sigma-70 factor domain-2" evidence="5">
    <location>
        <begin position="146"/>
        <end position="216"/>
    </location>
</feature>
<dbReference type="PRINTS" id="PR00046">
    <property type="entry name" value="SIGMA70FCT"/>
</dbReference>
<evidence type="ECO:0000256" key="2">
    <source>
        <dbReference type="ARBA" id="ARBA00023082"/>
    </source>
</evidence>
<dbReference type="CDD" id="cd06171">
    <property type="entry name" value="Sigma70_r4"/>
    <property type="match status" value="1"/>
</dbReference>
<evidence type="ECO:0000256" key="3">
    <source>
        <dbReference type="ARBA" id="ARBA00023125"/>
    </source>
</evidence>
<dbReference type="InterPro" id="IPR014284">
    <property type="entry name" value="RNA_pol_sigma-70_dom"/>
</dbReference>
<keyword evidence="2 5" id="KW-0731">Sigma factor</keyword>
<feature type="DNA-binding region" description="H-T-H motif" evidence="5">
    <location>
        <begin position="340"/>
        <end position="359"/>
    </location>
</feature>
<dbReference type="Gene3D" id="1.10.220.120">
    <property type="entry name" value="Sigma-70 factor, region 1.1"/>
    <property type="match status" value="1"/>
</dbReference>
<proteinExistence type="inferred from homology"/>
<gene>
    <name evidence="8" type="primary">rpoD</name>
    <name evidence="5" type="synonym">sigA</name>
    <name evidence="8" type="ORF">F4Y08_06370</name>
</gene>
<dbReference type="PANTHER" id="PTHR30603:SF47">
    <property type="entry name" value="RNA POLYMERASE SIGMA FACTOR SIGD, CHLOROPLASTIC"/>
    <property type="match status" value="1"/>
</dbReference>
<dbReference type="GO" id="GO:0006352">
    <property type="term" value="P:DNA-templated transcription initiation"/>
    <property type="evidence" value="ECO:0007669"/>
    <property type="project" value="UniProtKB-UniRule"/>
</dbReference>
<dbReference type="InterPro" id="IPR013324">
    <property type="entry name" value="RNA_pol_sigma_r3/r4-like"/>
</dbReference>
<dbReference type="InterPro" id="IPR007627">
    <property type="entry name" value="RNA_pol_sigma70_r2"/>
</dbReference>
<evidence type="ECO:0000259" key="7">
    <source>
        <dbReference type="PROSITE" id="PS00716"/>
    </source>
</evidence>
<reference evidence="8" key="1">
    <citation type="submission" date="2019-09" db="EMBL/GenBank/DDBJ databases">
        <title>Characterisation of the sponge microbiome using genome-centric metagenomics.</title>
        <authorList>
            <person name="Engelberts J.P."/>
            <person name="Robbins S.J."/>
            <person name="De Goeij J.M."/>
            <person name="Aranda M."/>
            <person name="Bell S.C."/>
            <person name="Webster N.S."/>
        </authorList>
    </citation>
    <scope>NUCLEOTIDE SEQUENCE</scope>
    <source>
        <strain evidence="8">SB0662_bin_9</strain>
    </source>
</reference>
<keyword evidence="5" id="KW-0963">Cytoplasm</keyword>
<dbReference type="InterPro" id="IPR013325">
    <property type="entry name" value="RNA_pol_sigma_r2"/>
</dbReference>
<name>A0A6B1DRX9_9CHLR</name>
<dbReference type="SUPFAM" id="SSF88659">
    <property type="entry name" value="Sigma3 and sigma4 domains of RNA polymerase sigma factors"/>
    <property type="match status" value="2"/>
</dbReference>
<comment type="similarity">
    <text evidence="5">Belongs to the sigma-70 factor family. RpoD/SigA subfamily.</text>
</comment>
<dbReference type="Pfam" id="PF04542">
    <property type="entry name" value="Sigma70_r2"/>
    <property type="match status" value="1"/>
</dbReference>
<keyword evidence="3 5" id="KW-0238">DNA-binding</keyword>
<accession>A0A6B1DRX9</accession>
<dbReference type="InterPro" id="IPR028630">
    <property type="entry name" value="Sigma70_RpoD"/>
</dbReference>
<dbReference type="Gene3D" id="1.10.601.10">
    <property type="entry name" value="RNA Polymerase Primary Sigma Factor"/>
    <property type="match status" value="2"/>
</dbReference>
<keyword evidence="1 5" id="KW-0805">Transcription regulation</keyword>
<dbReference type="PROSITE" id="PS00715">
    <property type="entry name" value="SIGMA70_1"/>
    <property type="match status" value="1"/>
</dbReference>
<dbReference type="Pfam" id="PF04539">
    <property type="entry name" value="Sigma70_r3"/>
    <property type="match status" value="1"/>
</dbReference>
<feature type="region of interest" description="Sigma-70 factor domain-4" evidence="5">
    <location>
        <begin position="314"/>
        <end position="367"/>
    </location>
</feature>
<sequence length="378" mass="42872">MNSQLVKDHILALGAKHGVVQYGDVLSVLPRAELAMDLLEDLFAALIDKGIDIGQVRDERPEEEEEEQDQVALGQDGVNDSTTLYLREIGRVALLTAKEEVQLAKRMEKAEEAKVRLNSPDERLSEDEKDDLRWLIRDGEDAQNHLITANSRLVVSVAKKYTGRGVPFLDLIQEGNVGLMRAVTKFDYHRGFKFSTYATWWIRQAVTRAIADQGRTIRVPVHMYEQINRLTRTNGYLSQKLGREPTIDELAEELEVPPGKIEHIMRVSQRPLSLDKPVGEEEDSVLGDFIPDEDADSPQDSANQTLLGEKIQDVFTSLTPRETRILELRFGLVDGHSYTLEEVGKKFGVTRERIRQIEAGALNRLRHPSRKRKLKGFL</sequence>
<dbReference type="Pfam" id="PF04545">
    <property type="entry name" value="Sigma70_r4"/>
    <property type="match status" value="1"/>
</dbReference>
<dbReference type="InterPro" id="IPR009042">
    <property type="entry name" value="RNA_pol_sigma70_r1_2"/>
</dbReference>
<dbReference type="InterPro" id="IPR000943">
    <property type="entry name" value="RNA_pol_sigma70"/>
</dbReference>
<dbReference type="Pfam" id="PF00140">
    <property type="entry name" value="Sigma70_r1_2"/>
    <property type="match status" value="1"/>
</dbReference>
<comment type="subcellular location">
    <subcellularLocation>
        <location evidence="5">Cytoplasm</location>
    </subcellularLocation>
</comment>
<dbReference type="Gene3D" id="1.10.10.10">
    <property type="entry name" value="Winged helix-like DNA-binding domain superfamily/Winged helix DNA-binding domain"/>
    <property type="match status" value="2"/>
</dbReference>
<feature type="domain" description="RNA polymerase sigma-70" evidence="6">
    <location>
        <begin position="170"/>
        <end position="183"/>
    </location>
</feature>
<dbReference type="GO" id="GO:0003677">
    <property type="term" value="F:DNA binding"/>
    <property type="evidence" value="ECO:0007669"/>
    <property type="project" value="UniProtKB-UniRule"/>
</dbReference>
<evidence type="ECO:0000256" key="1">
    <source>
        <dbReference type="ARBA" id="ARBA00023015"/>
    </source>
</evidence>
<dbReference type="InterPro" id="IPR036388">
    <property type="entry name" value="WH-like_DNA-bd_sf"/>
</dbReference>
<dbReference type="FunFam" id="1.10.601.10:FF:000001">
    <property type="entry name" value="RNA polymerase sigma factor SigA"/>
    <property type="match status" value="1"/>
</dbReference>
<dbReference type="PANTHER" id="PTHR30603">
    <property type="entry name" value="RNA POLYMERASE SIGMA FACTOR RPO"/>
    <property type="match status" value="1"/>
</dbReference>
<dbReference type="PROSITE" id="PS00716">
    <property type="entry name" value="SIGMA70_2"/>
    <property type="match status" value="1"/>
</dbReference>
<dbReference type="AlphaFoldDB" id="A0A6B1DRX9"/>
<dbReference type="InterPro" id="IPR042189">
    <property type="entry name" value="RNA_pol_sigma_70_r1_1_sf"/>
</dbReference>
<organism evidence="8">
    <name type="scientific">Caldilineaceae bacterium SB0662_bin_9</name>
    <dbReference type="NCBI Taxonomy" id="2605258"/>
    <lineage>
        <taxon>Bacteria</taxon>
        <taxon>Bacillati</taxon>
        <taxon>Chloroflexota</taxon>
        <taxon>Caldilineae</taxon>
        <taxon>Caldilineales</taxon>
        <taxon>Caldilineaceae</taxon>
    </lineage>
</organism>
<dbReference type="GO" id="GO:0016987">
    <property type="term" value="F:sigma factor activity"/>
    <property type="evidence" value="ECO:0007669"/>
    <property type="project" value="UniProtKB-UniRule"/>
</dbReference>
<dbReference type="NCBIfam" id="TIGR02937">
    <property type="entry name" value="sigma70-ECF"/>
    <property type="match status" value="1"/>
</dbReference>
<feature type="region of interest" description="Sigma-70 factor domain-3" evidence="5">
    <location>
        <begin position="225"/>
        <end position="301"/>
    </location>
</feature>
<evidence type="ECO:0000259" key="6">
    <source>
        <dbReference type="PROSITE" id="PS00715"/>
    </source>
</evidence>
<dbReference type="InterPro" id="IPR050239">
    <property type="entry name" value="Sigma-70_RNA_pol_init_factors"/>
</dbReference>
<evidence type="ECO:0000256" key="4">
    <source>
        <dbReference type="ARBA" id="ARBA00023163"/>
    </source>
</evidence>
<dbReference type="InterPro" id="IPR007630">
    <property type="entry name" value="RNA_pol_sigma70_r4"/>
</dbReference>
<dbReference type="HAMAP" id="MF_00963">
    <property type="entry name" value="Sigma70_RpoD_SigA"/>
    <property type="match status" value="1"/>
</dbReference>
<feature type="short sequence motif" description="Interaction with polymerase core subunit RpoC" evidence="5">
    <location>
        <begin position="170"/>
        <end position="173"/>
    </location>
</feature>
<feature type="domain" description="RNA polymerase sigma-70" evidence="7">
    <location>
        <begin position="339"/>
        <end position="365"/>
    </location>
</feature>
<comment type="function">
    <text evidence="5">Sigma factors are initiation factors that promote the attachment of RNA polymerase to specific initiation sites and are then released. This sigma factor is the primary sigma factor during exponential growth.</text>
</comment>
<dbReference type="EMBL" id="VXPY01000038">
    <property type="protein sequence ID" value="MYD89951.1"/>
    <property type="molecule type" value="Genomic_DNA"/>
</dbReference>
<protein>
    <recommendedName>
        <fullName evidence="5">RNA polymerase sigma factor SigA</fullName>
    </recommendedName>
</protein>
<dbReference type="InterPro" id="IPR007624">
    <property type="entry name" value="RNA_pol_sigma70_r3"/>
</dbReference>
<dbReference type="GO" id="GO:0005737">
    <property type="term" value="C:cytoplasm"/>
    <property type="evidence" value="ECO:0007669"/>
    <property type="project" value="UniProtKB-SubCell"/>
</dbReference>
<keyword evidence="4 5" id="KW-0804">Transcription</keyword>
<dbReference type="InterPro" id="IPR012760">
    <property type="entry name" value="RNA_pol_sigma_RpoD_C"/>
</dbReference>
<dbReference type="InterPro" id="IPR007127">
    <property type="entry name" value="RNA_pol_sigma_70_r1_1"/>
</dbReference>
<evidence type="ECO:0000313" key="8">
    <source>
        <dbReference type="EMBL" id="MYD89951.1"/>
    </source>
</evidence>
<comment type="subunit">
    <text evidence="5">Interacts transiently with the RNA polymerase catalytic core.</text>
</comment>
<dbReference type="NCBIfam" id="TIGR02393">
    <property type="entry name" value="RpoD_Cterm"/>
    <property type="match status" value="1"/>
</dbReference>
<comment type="caution">
    <text evidence="8">The sequence shown here is derived from an EMBL/GenBank/DDBJ whole genome shotgun (WGS) entry which is preliminary data.</text>
</comment>
<dbReference type="Pfam" id="PF03979">
    <property type="entry name" value="Sigma70_r1_1"/>
    <property type="match status" value="1"/>
</dbReference>
<dbReference type="SUPFAM" id="SSF88946">
    <property type="entry name" value="Sigma2 domain of RNA polymerase sigma factors"/>
    <property type="match status" value="1"/>
</dbReference>